<evidence type="ECO:0000313" key="2">
    <source>
        <dbReference type="Proteomes" id="UP000014585"/>
    </source>
</evidence>
<protein>
    <submittedName>
        <fullName evidence="1">Uncharacterized protein</fullName>
    </submittedName>
</protein>
<reference evidence="1 2" key="1">
    <citation type="submission" date="2013-04" db="EMBL/GenBank/DDBJ databases">
        <authorList>
            <person name="Weinstock G."/>
            <person name="Sodergren E."/>
            <person name="Lobos E.A."/>
            <person name="Fulton L."/>
            <person name="Fulton R."/>
            <person name="Courtney L."/>
            <person name="Fronick C."/>
            <person name="O'Laughlin M."/>
            <person name="Godfrey J."/>
            <person name="Wilson R.M."/>
            <person name="Miner T."/>
            <person name="Farmer C."/>
            <person name="Delehaunty K."/>
            <person name="Cordes M."/>
            <person name="Minx P."/>
            <person name="Tomlinson C."/>
            <person name="Chen J."/>
            <person name="Wollam A."/>
            <person name="Pepin K.H."/>
            <person name="Palsikar V.B."/>
            <person name="Zhang X."/>
            <person name="Suruliraj S."/>
            <person name="Perna N.T."/>
            <person name="Plunkett G."/>
            <person name="Warren W."/>
            <person name="Mitreva M."/>
            <person name="Mardis E.R."/>
            <person name="Wilson R.K."/>
        </authorList>
    </citation>
    <scope>NUCLEOTIDE SEQUENCE [LARGE SCALE GENOMIC DNA]</scope>
    <source>
        <strain evidence="1 2">DSM 4568</strain>
    </source>
</reference>
<evidence type="ECO:0000313" key="1">
    <source>
        <dbReference type="EMBL" id="EPF18704.1"/>
    </source>
</evidence>
<gene>
    <name evidence="1" type="ORF">HMPREF0201_01309</name>
</gene>
<name>S3K0B5_9ENTR</name>
<dbReference type="Proteomes" id="UP000014585">
    <property type="component" value="Unassembled WGS sequence"/>
</dbReference>
<dbReference type="AlphaFoldDB" id="S3K0B5"/>
<comment type="caution">
    <text evidence="1">The sequence shown here is derived from an EMBL/GenBank/DDBJ whole genome shotgun (WGS) entry which is preliminary data.</text>
</comment>
<dbReference type="HOGENOM" id="CLU_3214023_0_0_6"/>
<dbReference type="STRING" id="566551.HMPREF0201_01309"/>
<dbReference type="EMBL" id="ATDT01000006">
    <property type="protein sequence ID" value="EPF18704.1"/>
    <property type="molecule type" value="Genomic_DNA"/>
</dbReference>
<proteinExistence type="predicted"/>
<sequence>MTAPIFMVNSSELTKKAPRPRCLFFGFTNGFANHLPAGDVTLLA</sequence>
<organism evidence="1 2">
    <name type="scientific">Cedecea davisae DSM 4568</name>
    <dbReference type="NCBI Taxonomy" id="566551"/>
    <lineage>
        <taxon>Bacteria</taxon>
        <taxon>Pseudomonadati</taxon>
        <taxon>Pseudomonadota</taxon>
        <taxon>Gammaproteobacteria</taxon>
        <taxon>Enterobacterales</taxon>
        <taxon>Enterobacteriaceae</taxon>
        <taxon>Cedecea</taxon>
    </lineage>
</organism>
<accession>S3K0B5</accession>